<gene>
    <name evidence="2" type="ORF">BDU57DRAFT_524605</name>
</gene>
<protein>
    <submittedName>
        <fullName evidence="2">Uncharacterized protein</fullName>
    </submittedName>
</protein>
<accession>A0A6A5Q7P9</accession>
<dbReference type="OrthoDB" id="3800368at2759"/>
<name>A0A6A5Q7P9_AMPQU</name>
<feature type="compositionally biased region" description="Basic and acidic residues" evidence="1">
    <location>
        <begin position="1"/>
        <end position="11"/>
    </location>
</feature>
<proteinExistence type="predicted"/>
<feature type="region of interest" description="Disordered" evidence="1">
    <location>
        <begin position="331"/>
        <end position="362"/>
    </location>
</feature>
<feature type="compositionally biased region" description="Polar residues" evidence="1">
    <location>
        <begin position="97"/>
        <end position="127"/>
    </location>
</feature>
<keyword evidence="3" id="KW-1185">Reference proteome</keyword>
<organism evidence="2 3">
    <name type="scientific">Ampelomyces quisqualis</name>
    <name type="common">Powdery mildew agent</name>
    <dbReference type="NCBI Taxonomy" id="50730"/>
    <lineage>
        <taxon>Eukaryota</taxon>
        <taxon>Fungi</taxon>
        <taxon>Dikarya</taxon>
        <taxon>Ascomycota</taxon>
        <taxon>Pezizomycotina</taxon>
        <taxon>Dothideomycetes</taxon>
        <taxon>Pleosporomycetidae</taxon>
        <taxon>Pleosporales</taxon>
        <taxon>Pleosporineae</taxon>
        <taxon>Phaeosphaeriaceae</taxon>
        <taxon>Ampelomyces</taxon>
    </lineage>
</organism>
<dbReference type="Proteomes" id="UP000800096">
    <property type="component" value="Unassembled WGS sequence"/>
</dbReference>
<dbReference type="AlphaFoldDB" id="A0A6A5Q7P9"/>
<evidence type="ECO:0000256" key="1">
    <source>
        <dbReference type="SAM" id="MobiDB-lite"/>
    </source>
</evidence>
<dbReference type="EMBL" id="ML979144">
    <property type="protein sequence ID" value="KAF1911469.1"/>
    <property type="molecule type" value="Genomic_DNA"/>
</dbReference>
<evidence type="ECO:0000313" key="2">
    <source>
        <dbReference type="EMBL" id="KAF1911469.1"/>
    </source>
</evidence>
<evidence type="ECO:0000313" key="3">
    <source>
        <dbReference type="Proteomes" id="UP000800096"/>
    </source>
</evidence>
<reference evidence="2" key="1">
    <citation type="journal article" date="2020" name="Stud. Mycol.">
        <title>101 Dothideomycetes genomes: a test case for predicting lifestyles and emergence of pathogens.</title>
        <authorList>
            <person name="Haridas S."/>
            <person name="Albert R."/>
            <person name="Binder M."/>
            <person name="Bloem J."/>
            <person name="Labutti K."/>
            <person name="Salamov A."/>
            <person name="Andreopoulos B."/>
            <person name="Baker S."/>
            <person name="Barry K."/>
            <person name="Bills G."/>
            <person name="Bluhm B."/>
            <person name="Cannon C."/>
            <person name="Castanera R."/>
            <person name="Culley D."/>
            <person name="Daum C."/>
            <person name="Ezra D."/>
            <person name="Gonzalez J."/>
            <person name="Henrissat B."/>
            <person name="Kuo A."/>
            <person name="Liang C."/>
            <person name="Lipzen A."/>
            <person name="Lutzoni F."/>
            <person name="Magnuson J."/>
            <person name="Mondo S."/>
            <person name="Nolan M."/>
            <person name="Ohm R."/>
            <person name="Pangilinan J."/>
            <person name="Park H.-J."/>
            <person name="Ramirez L."/>
            <person name="Alfaro M."/>
            <person name="Sun H."/>
            <person name="Tritt A."/>
            <person name="Yoshinaga Y."/>
            <person name="Zwiers L.-H."/>
            <person name="Turgeon B."/>
            <person name="Goodwin S."/>
            <person name="Spatafora J."/>
            <person name="Crous P."/>
            <person name="Grigoriev I."/>
        </authorList>
    </citation>
    <scope>NUCLEOTIDE SEQUENCE</scope>
    <source>
        <strain evidence="2">HMLAC05119</strain>
    </source>
</reference>
<feature type="region of interest" description="Disordered" evidence="1">
    <location>
        <begin position="47"/>
        <end position="127"/>
    </location>
</feature>
<feature type="region of interest" description="Disordered" evidence="1">
    <location>
        <begin position="1"/>
        <end position="20"/>
    </location>
</feature>
<sequence>MEQAKSYKDDYPELPPKVDSTGQIISPVLLAPPEYYLKEPEPLDLTETKEITPVEATVPCSARKKNEITLGKVKGPRPAQKKKANNRRSEKEALKSTAETSDTGEADVTVQSISTTPPGDLTNSQLANDSNDQWELVQGTTDVLHSGNPAPEALTIRLRQKVTGEMETHVFQTLSPQVLDWNNRFHVADISRWRYNILHGRGMACERVVMPYFPAEEAWLLLLHKKIKAVVEAGHKVKMPTLWMMVDGFNAFFQGQVLQDVDGHDLFPRDARDGVSIKGKLRSFNSGVPRVREVTRKLLEGKKGGEVYMPVIRQDELGKYQEDGTIEIADFEDRKANGAALSPKRRREATEGEGSDAKRVKP</sequence>